<dbReference type="EMBL" id="CDMZ01003588">
    <property type="protein sequence ID" value="CEM46918.1"/>
    <property type="molecule type" value="Genomic_DNA"/>
</dbReference>
<feature type="compositionally biased region" description="Basic and acidic residues" evidence="1">
    <location>
        <begin position="1246"/>
        <end position="1257"/>
    </location>
</feature>
<protein>
    <submittedName>
        <fullName evidence="2">Uncharacterized protein</fullName>
    </submittedName>
</protein>
<sequence>MTVNGHESVQMQYRDLEEFVETVEGHKRDGTPLPSVQQARHARQVLSKRVSWILKVNPQSMLNKKLYEREHTDFFVTRATKPSTFCAGVLSALRDWERLYDPVSDPDPDRDSERGKMGVRDTALAFRLVAVLGRIVPEGWVRVRNGGRRVVGRGVRGGGAGDASALQVRRQQMTNELSGLLETLERSAEREEAETIDREPGQEEGRAMGRRSSLSFLSNAEMLSVLEGCSTLLWEWGSSRGEFLVGAPIGFFDGNQVDVGGGQGRMGRGFIKNGWKPPSGDEHRLFVRVKAFLERVKKAFRERYDRLLPLKNGRMILRRASEALIRANEMGGPERQMFCEIVCFDAVVSSEELKRKGRAARAQAEKTRDVNAHLDLVGLASREFTGLRNSLLLLTDTISDTVEATGGGGVLNDKVRQALSAVTGWLEILLSIDEEIDDAWPVGRGPRQDGRPGRPSRSAVCTNVLKLLSALKRREESRQASSSLAILSGRNGKGVESAEEKEIESLRLRLSSCVRRLLSLIVSGGPDLQVPSSTTLDSSKPPRVFGVKAHTAIRLCQLLGESGLILQETEKKSEEDKSEDDANDSVSFFLIGVVDVLPFVHRQTISHMVRSLAVSGTPPPPSPSPSPSPPSPTPPALSAPSSDKKAHTDDSSRSRGVEGVEGTAVEVCRAPFPSGSSPSKPWALLPEARVLCAAGIDELTNRSSDLSGGATVTALISAVRAGVSRNDHFRSILPKVVAGEGFSVGQLAMLLWAVATHMKGAGGSIVFGQAAAGRQRMTSTRSDRLRQRQLERRQQEQKQGRVVGVDGGLGGGLSSSGPKNEDGLGERRARSGRVSMDAVDAPEELLHLASQKILDRLNEGRGASVPVENSEDKSQVKEGGEVATPQNISYDDVHSRLKPNDVAMVSWALAVTGRLGFASSQYGGVFETWKQLAKEALRSNHEQFSPRDFTLTVWALAVRDQSDLAWVLDCKNAFKNRLAVMLGRLQENHGERGQEGSSSSSSSSSTAPESSSSSAFAPQEIALLLWVFWLTRAITPDIVQDALAVALGSLRRFTPQGLCFLLQAIHAAALHLSGEGEAVDGTTGVSQGTQSVLSAFVDSTAGGKDSGRPETADAVSKVFQTMAERARAGHMNSEDVLYTSVALRPLVRDLMAASGADFRFESVAGLSQSSEGSGAASLGLDEVSLPGQRDFLEWIVSGPSPCSDVSQKIPPGSRKLEKEAEGGVGVKEKGGERESVMESGSGSSDSESRGRGRRGGGKELPELLFALTARAAALRLDVIPQPMGDVLQLLSFMPPLSPFSRLGRVDAVKGKERTSGKGGVSDSHAGGVSALDGIRALITSVAIGGSEHLQRLRAPEPSDLLTRALGHLRNRLKPHEWKLVSERLERSTAAFRPRDLLQWAESLAALVALYTRVSGFPQLGLEDEREKEKTLKAVHSFFREVGAAVLGAWRVRDETPPTERVAALPSEAPGYLRVRLDASELCRICHPFLIVGAPTDKIAEALELALAEEGAAARVGMEMETAVLREGLNDDSFRDRGGIRNRRGAFAPPSRMLEGDQERLQKLGSGERLMPGVSVQNLIAALIVLETDNKLKGEVRTLMAREAVAEFYSSREVGAEQLALILEYFALEGRPEPALARAGSMRATHLGGPECIPPATDMRIRQALSILAPASPPADSLPKPPSPLTSRHSSRREQALRDSSVTLESSLRVTASRGGERENILTEASAWTQPSEWVSGTEGIDDSEAPLLFKDHSAETSQEGCFGRDGLGSSPWEWPDAPLGAGSFMGSGISSDPFISHNEVYEDHWEHMSQIEERKRQLSSQIKKMKR</sequence>
<feature type="compositionally biased region" description="Basic and acidic residues" evidence="1">
    <location>
        <begin position="188"/>
        <end position="207"/>
    </location>
</feature>
<name>A0A0G4HRN3_9ALVE</name>
<feature type="compositionally biased region" description="Basic and acidic residues" evidence="1">
    <location>
        <begin position="642"/>
        <end position="658"/>
    </location>
</feature>
<feature type="region of interest" description="Disordered" evidence="1">
    <location>
        <begin position="611"/>
        <end position="660"/>
    </location>
</feature>
<feature type="compositionally biased region" description="Pro residues" evidence="1">
    <location>
        <begin position="617"/>
        <end position="637"/>
    </location>
</feature>
<reference evidence="2" key="1">
    <citation type="submission" date="2014-11" db="EMBL/GenBank/DDBJ databases">
        <authorList>
            <person name="Otto D Thomas"/>
            <person name="Naeem Raeece"/>
        </authorList>
    </citation>
    <scope>NUCLEOTIDE SEQUENCE</scope>
</reference>
<feature type="compositionally biased region" description="Basic and acidic residues" evidence="1">
    <location>
        <begin position="819"/>
        <end position="829"/>
    </location>
</feature>
<feature type="region of interest" description="Disordered" evidence="1">
    <location>
        <begin position="861"/>
        <end position="885"/>
    </location>
</feature>
<feature type="compositionally biased region" description="Basic and acidic residues" evidence="1">
    <location>
        <begin position="781"/>
        <end position="799"/>
    </location>
</feature>
<organism evidence="2">
    <name type="scientific">Chromera velia CCMP2878</name>
    <dbReference type="NCBI Taxonomy" id="1169474"/>
    <lineage>
        <taxon>Eukaryota</taxon>
        <taxon>Sar</taxon>
        <taxon>Alveolata</taxon>
        <taxon>Colpodellida</taxon>
        <taxon>Chromeraceae</taxon>
        <taxon>Chromera</taxon>
    </lineage>
</organism>
<dbReference type="VEuPathDB" id="CryptoDB:Cvel_1293"/>
<feature type="region of interest" description="Disordered" evidence="1">
    <location>
        <begin position="1669"/>
        <end position="1722"/>
    </location>
</feature>
<feature type="compositionally biased region" description="Basic and acidic residues" evidence="1">
    <location>
        <begin position="870"/>
        <end position="880"/>
    </location>
</feature>
<accession>A0A0G4HRN3</accession>
<evidence type="ECO:0000256" key="1">
    <source>
        <dbReference type="SAM" id="MobiDB-lite"/>
    </source>
</evidence>
<proteinExistence type="predicted"/>
<feature type="compositionally biased region" description="Low complexity" evidence="1">
    <location>
        <begin position="997"/>
        <end position="1013"/>
    </location>
</feature>
<feature type="compositionally biased region" description="Polar residues" evidence="1">
    <location>
        <begin position="1697"/>
        <end position="1709"/>
    </location>
</feature>
<feature type="compositionally biased region" description="Gly residues" evidence="1">
    <location>
        <begin position="805"/>
        <end position="814"/>
    </location>
</feature>
<feature type="compositionally biased region" description="Basic and acidic residues" evidence="1">
    <location>
        <begin position="1214"/>
        <end position="1236"/>
    </location>
</feature>
<gene>
    <name evidence="2" type="ORF">Cvel_1293</name>
</gene>
<feature type="region of interest" description="Disordered" evidence="1">
    <location>
        <begin position="188"/>
        <end position="210"/>
    </location>
</feature>
<feature type="region of interest" description="Disordered" evidence="1">
    <location>
        <begin position="989"/>
        <end position="1013"/>
    </location>
</feature>
<feature type="region of interest" description="Disordered" evidence="1">
    <location>
        <begin position="771"/>
        <end position="835"/>
    </location>
</feature>
<evidence type="ECO:0000313" key="2">
    <source>
        <dbReference type="EMBL" id="CEM46918.1"/>
    </source>
</evidence>
<feature type="region of interest" description="Disordered" evidence="1">
    <location>
        <begin position="1201"/>
        <end position="1257"/>
    </location>
</feature>